<feature type="region of interest" description="Disordered" evidence="1">
    <location>
        <begin position="97"/>
        <end position="134"/>
    </location>
</feature>
<evidence type="ECO:0000313" key="5">
    <source>
        <dbReference type="Proteomes" id="UP000003688"/>
    </source>
</evidence>
<proteinExistence type="predicted"/>
<evidence type="ECO:0000313" key="4">
    <source>
        <dbReference type="EMBL" id="EEF61983.1"/>
    </source>
</evidence>
<keyword evidence="2" id="KW-0732">Signal</keyword>
<protein>
    <submittedName>
        <fullName evidence="4">Propeptide PepSY amd peptidase M4</fullName>
    </submittedName>
</protein>
<dbReference type="STRING" id="320771.Cflav_PD4646"/>
<organism evidence="4 5">
    <name type="scientific">Pedosphaera parvula (strain Ellin514)</name>
    <dbReference type="NCBI Taxonomy" id="320771"/>
    <lineage>
        <taxon>Bacteria</taxon>
        <taxon>Pseudomonadati</taxon>
        <taxon>Verrucomicrobiota</taxon>
        <taxon>Pedosphaerae</taxon>
        <taxon>Pedosphaerales</taxon>
        <taxon>Pedosphaeraceae</taxon>
        <taxon>Pedosphaera</taxon>
    </lineage>
</organism>
<dbReference type="OrthoDB" id="5297827at2"/>
<sequence length="134" mass="14586" precursor="true">MKSKQIICSTLIITALLGTGLNRALAADDAKLLAKAKITKEQAEKTALEKVPGGTIKEGELEEEKGKLIWSFDISKEGTKNITEVNVDAMTGAVIAVDVETPKDEAKEAKEEAKEKKGKKAEKDDDDDKKEEKK</sequence>
<evidence type="ECO:0000259" key="3">
    <source>
        <dbReference type="Pfam" id="PF03413"/>
    </source>
</evidence>
<feature type="compositionally biased region" description="Acidic residues" evidence="1">
    <location>
        <begin position="124"/>
        <end position="134"/>
    </location>
</feature>
<feature type="chain" id="PRO_5002892947" evidence="2">
    <location>
        <begin position="27"/>
        <end position="134"/>
    </location>
</feature>
<dbReference type="Gene3D" id="3.10.450.40">
    <property type="match status" value="1"/>
</dbReference>
<dbReference type="RefSeq" id="WP_007414140.1">
    <property type="nucleotide sequence ID" value="NZ_ABOX02000007.1"/>
</dbReference>
<name>B9XE92_PEDPL</name>
<evidence type="ECO:0000256" key="1">
    <source>
        <dbReference type="SAM" id="MobiDB-lite"/>
    </source>
</evidence>
<dbReference type="AlphaFoldDB" id="B9XE92"/>
<feature type="compositionally biased region" description="Basic and acidic residues" evidence="1">
    <location>
        <begin position="100"/>
        <end position="115"/>
    </location>
</feature>
<accession>B9XE92</accession>
<reference evidence="4 5" key="1">
    <citation type="journal article" date="2011" name="J. Bacteriol.">
        <title>Genome sequence of 'Pedosphaera parvula' Ellin514, an aerobic Verrucomicrobial isolate from pasture soil.</title>
        <authorList>
            <person name="Kant R."/>
            <person name="van Passel M.W."/>
            <person name="Sangwan P."/>
            <person name="Palva A."/>
            <person name="Lucas S."/>
            <person name="Copeland A."/>
            <person name="Lapidus A."/>
            <person name="Glavina Del Rio T."/>
            <person name="Dalin E."/>
            <person name="Tice H."/>
            <person name="Bruce D."/>
            <person name="Goodwin L."/>
            <person name="Pitluck S."/>
            <person name="Chertkov O."/>
            <person name="Larimer F.W."/>
            <person name="Land M.L."/>
            <person name="Hauser L."/>
            <person name="Brettin T.S."/>
            <person name="Detter J.C."/>
            <person name="Han S."/>
            <person name="de Vos W.M."/>
            <person name="Janssen P.H."/>
            <person name="Smidt H."/>
        </authorList>
    </citation>
    <scope>NUCLEOTIDE SEQUENCE [LARGE SCALE GENOMIC DNA]</scope>
    <source>
        <strain evidence="4 5">Ellin514</strain>
    </source>
</reference>
<evidence type="ECO:0000256" key="2">
    <source>
        <dbReference type="SAM" id="SignalP"/>
    </source>
</evidence>
<feature type="signal peptide" evidence="2">
    <location>
        <begin position="1"/>
        <end position="26"/>
    </location>
</feature>
<keyword evidence="5" id="KW-1185">Reference proteome</keyword>
<feature type="domain" description="PepSY" evidence="3">
    <location>
        <begin position="37"/>
        <end position="97"/>
    </location>
</feature>
<comment type="caution">
    <text evidence="4">The sequence shown here is derived from an EMBL/GenBank/DDBJ whole genome shotgun (WGS) entry which is preliminary data.</text>
</comment>
<dbReference type="Proteomes" id="UP000003688">
    <property type="component" value="Unassembled WGS sequence"/>
</dbReference>
<dbReference type="InterPro" id="IPR025711">
    <property type="entry name" value="PepSY"/>
</dbReference>
<gene>
    <name evidence="4" type="ORF">Cflav_PD4646</name>
</gene>
<dbReference type="Pfam" id="PF03413">
    <property type="entry name" value="PepSY"/>
    <property type="match status" value="1"/>
</dbReference>
<dbReference type="EMBL" id="ABOX02000007">
    <property type="protein sequence ID" value="EEF61983.1"/>
    <property type="molecule type" value="Genomic_DNA"/>
</dbReference>